<reference evidence="1" key="1">
    <citation type="submission" date="2021-06" db="EMBL/GenBank/DDBJ databases">
        <authorList>
            <person name="Kallberg Y."/>
            <person name="Tangrot J."/>
            <person name="Rosling A."/>
        </authorList>
    </citation>
    <scope>NUCLEOTIDE SEQUENCE</scope>
    <source>
        <strain evidence="1">CL356</strain>
    </source>
</reference>
<gene>
    <name evidence="1" type="ORF">ACOLOM_LOCUS10323</name>
</gene>
<name>A0ACA9PHI5_9GLOM</name>
<dbReference type="EMBL" id="CAJVPT010032823">
    <property type="protein sequence ID" value="CAG8702745.1"/>
    <property type="molecule type" value="Genomic_DNA"/>
</dbReference>
<sequence>MPKQDSIFLDVQTYLKNATPKRISSAVLVVGAIVLVWHWDELRYISIASVRIGRVSIAATKAVLDYKKTYGKEYSSEIEKLEAISACHTRAAGYTLKALLANGGVFIKLGQHISSSIVLPIEWQVTMRPCLDSCEQSSLKDVEQVFFEDTGMKIETIFSEFDAEPIGVASLAQVHVAVHRATGQKVAVKIQHPGLQEFASVDLVTTDITLRVVKRLFPDFEFSWLGREMRENLPLEMNFVHEASNAARVSHNFESVPNSPLYVPKVLSATKRTLVMEFVEGAKINDKDFLAIHGIDRNRVSQEIAKIFSEQVYIHGFFHADPHQ</sequence>
<accession>A0ACA9PHI5</accession>
<feature type="non-terminal residue" evidence="1">
    <location>
        <position position="324"/>
    </location>
</feature>
<keyword evidence="2" id="KW-1185">Reference proteome</keyword>
<dbReference type="Proteomes" id="UP000789525">
    <property type="component" value="Unassembled WGS sequence"/>
</dbReference>
<evidence type="ECO:0000313" key="1">
    <source>
        <dbReference type="EMBL" id="CAG8702745.1"/>
    </source>
</evidence>
<comment type="caution">
    <text evidence="1">The sequence shown here is derived from an EMBL/GenBank/DDBJ whole genome shotgun (WGS) entry which is preliminary data.</text>
</comment>
<organism evidence="1 2">
    <name type="scientific">Acaulospora colombiana</name>
    <dbReference type="NCBI Taxonomy" id="27376"/>
    <lineage>
        <taxon>Eukaryota</taxon>
        <taxon>Fungi</taxon>
        <taxon>Fungi incertae sedis</taxon>
        <taxon>Mucoromycota</taxon>
        <taxon>Glomeromycotina</taxon>
        <taxon>Glomeromycetes</taxon>
        <taxon>Diversisporales</taxon>
        <taxon>Acaulosporaceae</taxon>
        <taxon>Acaulospora</taxon>
    </lineage>
</organism>
<evidence type="ECO:0000313" key="2">
    <source>
        <dbReference type="Proteomes" id="UP000789525"/>
    </source>
</evidence>
<protein>
    <submittedName>
        <fullName evidence="1">4009_t:CDS:1</fullName>
    </submittedName>
</protein>
<proteinExistence type="predicted"/>